<dbReference type="Gene3D" id="4.10.410.40">
    <property type="match status" value="1"/>
</dbReference>
<name>A0A3S0X7K1_9PROT</name>
<dbReference type="EMBL" id="RZIJ01000031">
    <property type="protein sequence ID" value="RUQ63984.1"/>
    <property type="molecule type" value="Genomic_DNA"/>
</dbReference>
<gene>
    <name evidence="1" type="ORF">EJ913_27050</name>
</gene>
<dbReference type="Proteomes" id="UP000280346">
    <property type="component" value="Unassembled WGS sequence"/>
</dbReference>
<organism evidence="1 2">
    <name type="scientific">Azospirillum doebereinerae</name>
    <dbReference type="NCBI Taxonomy" id="92933"/>
    <lineage>
        <taxon>Bacteria</taxon>
        <taxon>Pseudomonadati</taxon>
        <taxon>Pseudomonadota</taxon>
        <taxon>Alphaproteobacteria</taxon>
        <taxon>Rhodospirillales</taxon>
        <taxon>Azospirillaceae</taxon>
        <taxon>Azospirillum</taxon>
    </lineage>
</organism>
<evidence type="ECO:0008006" key="3">
    <source>
        <dbReference type="Google" id="ProtNLM"/>
    </source>
</evidence>
<reference evidence="1 2" key="1">
    <citation type="submission" date="2018-12" db="EMBL/GenBank/DDBJ databases">
        <authorList>
            <person name="Yang Y."/>
        </authorList>
    </citation>
    <scope>NUCLEOTIDE SEQUENCE [LARGE SCALE GENOMIC DNA]</scope>
    <source>
        <strain evidence="1 2">GSF71</strain>
    </source>
</reference>
<accession>A0A3S0X7K1</accession>
<dbReference type="OrthoDB" id="6976379at2"/>
<sequence length="162" mass="17183">MSGKAVQSAGARFFIATGASATTLCTTQAAYEALTYVEVEEIEDIGAFGSTHEKVTYKTLSDGAVHKRKGTVDHGSLTIKLARIPTAVGQAAVKAARKDRKNGYCVKITLDDAPEDGTPTTVYAFAYVLSYTFEIGSNDKIVEATVNIEIDAEPIEVAAAED</sequence>
<evidence type="ECO:0000313" key="1">
    <source>
        <dbReference type="EMBL" id="RUQ63984.1"/>
    </source>
</evidence>
<protein>
    <recommendedName>
        <fullName evidence="3">Phage tail protein</fullName>
    </recommendedName>
</protein>
<evidence type="ECO:0000313" key="2">
    <source>
        <dbReference type="Proteomes" id="UP000280346"/>
    </source>
</evidence>
<dbReference type="RefSeq" id="WP_127003805.1">
    <property type="nucleotide sequence ID" value="NZ_JBNPXW010000008.1"/>
</dbReference>
<keyword evidence="2" id="KW-1185">Reference proteome</keyword>
<dbReference type="AlphaFoldDB" id="A0A3S0X7K1"/>
<proteinExistence type="predicted"/>
<comment type="caution">
    <text evidence="1">The sequence shown here is derived from an EMBL/GenBank/DDBJ whole genome shotgun (WGS) entry which is preliminary data.</text>
</comment>